<reference evidence="2" key="2">
    <citation type="journal article" date="2017" name="Genome Announc.">
        <title>Draft Genome Sequences of Four Alkaliphilic Bacteria Belonging to the Anaerobacillus Genus.</title>
        <authorList>
            <person name="Bassil N.M."/>
            <person name="Lloyd J.R."/>
        </authorList>
    </citation>
    <scope>NUCLEOTIDE SEQUENCE [LARGE SCALE GENOMIC DNA]</scope>
    <source>
        <strain evidence="2">NB2006</strain>
    </source>
</reference>
<dbReference type="EMBL" id="CP063356">
    <property type="protein sequence ID" value="QOY37072.1"/>
    <property type="molecule type" value="Genomic_DNA"/>
</dbReference>
<dbReference type="OrthoDB" id="552713at2"/>
<protein>
    <recommendedName>
        <fullName evidence="3">AP2 domain-containing protein</fullName>
    </recommendedName>
</protein>
<evidence type="ECO:0008006" key="3">
    <source>
        <dbReference type="Google" id="ProtNLM"/>
    </source>
</evidence>
<reference evidence="1" key="1">
    <citation type="submission" date="2016-10" db="EMBL/GenBank/DDBJ databases">
        <title>Draft genome sequences of four alkaliphilic bacteria belonging to the Anaerobacillus genus.</title>
        <authorList>
            <person name="Bassil N.M."/>
            <person name="Lloyd J.R."/>
        </authorList>
    </citation>
    <scope>NUCLEOTIDE SEQUENCE [LARGE SCALE GENOMIC DNA]</scope>
    <source>
        <strain evidence="1">NB2006</strain>
    </source>
</reference>
<sequence length="174" mass="19900">MGAFINLTGQRFGRLTVLKRVGTKSGAALWFCKCDCRNTSEVTSRSLRSGNTSSCGCIHSEQLSKRNKQNKIHGDADSRLYGVWHGMKQRCYDTNRKDFQTYGGRGITVCDEWKDNYSAFQKWALENGYDKDASYMKCTLDRIDVNAPYSPNNCRWVDAKTQANNRRKNKEHSC</sequence>
<proteinExistence type="predicted"/>
<dbReference type="AlphaFoldDB" id="A0A1S2M8C1"/>
<organism evidence="1">
    <name type="scientific">Anaerobacillus isosaccharinicus</name>
    <dbReference type="NCBI Taxonomy" id="1532552"/>
    <lineage>
        <taxon>Bacteria</taxon>
        <taxon>Bacillati</taxon>
        <taxon>Bacillota</taxon>
        <taxon>Bacilli</taxon>
        <taxon>Bacillales</taxon>
        <taxon>Bacillaceae</taxon>
        <taxon>Anaerobacillus</taxon>
    </lineage>
</organism>
<gene>
    <name evidence="2" type="ORF">AWH56_005370</name>
    <name evidence="1" type="ORF">AWH56_06850</name>
</gene>
<reference evidence="2" key="4">
    <citation type="submission" date="2020-10" db="EMBL/GenBank/DDBJ databases">
        <authorList>
            <person name="Bassil N.M."/>
            <person name="Lloyd J.R."/>
        </authorList>
    </citation>
    <scope>NUCLEOTIDE SEQUENCE</scope>
    <source>
        <strain evidence="2">NB2006</strain>
    </source>
</reference>
<accession>A0A1S2M8C1</accession>
<evidence type="ECO:0000313" key="1">
    <source>
        <dbReference type="EMBL" id="OIJ20989.1"/>
    </source>
</evidence>
<dbReference type="EMBL" id="LQXD01000061">
    <property type="protein sequence ID" value="OIJ20989.1"/>
    <property type="molecule type" value="Genomic_DNA"/>
</dbReference>
<name>A0A1S2M8C1_9BACI</name>
<evidence type="ECO:0000313" key="2">
    <source>
        <dbReference type="EMBL" id="QOY37072.1"/>
    </source>
</evidence>
<reference evidence="2" key="3">
    <citation type="journal article" date="2019" name="Int. J. Syst. Evol. Microbiol.">
        <title>Anaerobacillus isosaccharinicus sp. nov., an alkaliphilic bacterium which degrades isosaccharinic acid.</title>
        <authorList>
            <person name="Bassil N.M."/>
            <person name="Lloyd J.R."/>
        </authorList>
    </citation>
    <scope>NUCLEOTIDE SEQUENCE [LARGE SCALE GENOMIC DNA]</scope>
    <source>
        <strain evidence="2">NB2006</strain>
    </source>
</reference>